<dbReference type="PANTHER" id="PTHR32305">
    <property type="match status" value="1"/>
</dbReference>
<gene>
    <name evidence="7" type="ORF">RM844_11340</name>
</gene>
<feature type="domain" description="RHS protein conserved region" evidence="4">
    <location>
        <begin position="1276"/>
        <end position="1306"/>
    </location>
</feature>
<dbReference type="InterPro" id="IPR031325">
    <property type="entry name" value="RHS_repeat"/>
</dbReference>
<sequence length="1527" mass="167399">MARPSDWSPVDMDRDPTPGEPDEVRQLADELQEFADDVGEALGKVRGLAGERAMLDWAGLSADAFRREFDGVPDNLAKLEDSYSLCSQALQTYWPKLQTAQGMADRALDRAVAAQADLASAQSALGDATDWVGRAGEEAERLQREGERTDAEPPDEADVRAATRDHQAAEAAAGAARSRVADAEERLAAARQLALDAQEMREDAARECARGIEDASDAGIQNRKWWEKAIKWVTDNWDTIVAVCKVIVAVLGIVVMIIGGPLAWVVLAAALVVLADTLLKYARGEASLLDVAFAALDCIPGFKGLTTLGGLARGIRGLATTGLRGLSLGAAGLGRGVRHLGRELATLFCRTDPIDMATGEVVMSDVDLRLPGVPPLVVERHHRGSVRTGRAFGPSWSSTLDQRLLLGEGGVRLVTPDGMVLEYPRPLPDEPVLPVEGPRWPLSWNGDPGTPMAVRHRPTGQTLHFAPVPGRRGGELPLVALVDPHGNRVAVEYDAAGDPNALRHDGGYHVGISTERGRVTELRLLSDPERPVLRRFGYDAGGDLTEVVDSSGLPQRLTYDAAHRLTGWEDREGTWYRYRYDDAGRCVGTEGSGGYLNSSIAYDPDTHRTHFTDSLGHTTVYQFDDNYQLVAETDPLGHTTRRTWDRYDRPLSIVDPLGHATHHRYDERGNLIRATRPDGGEITVAYDEHDHPTRVTGADGLTWTHTYDAAGRRTAVTDPAGATTRYTYDQRGHPVASTDPRGATTRVETEDRGLPVAVRHPTGAVTRYRYDAAGRLTETIDADGAVTRTEWTPEGRPTRQIGPDGREQRWRWDAEGRCLRHTDAAGGTVAYRYGPFGLLAEKTGSDGSRTVFGRDTESRVRTVTNSLGLTWEYQYDAAGNRVLERDYDGRETRFVHDPLGQLVERVNPLGQRVRMRRDAMGRLVERDADGRRSTFQHDAAGRLVGAVSPDAEVRFEHDALGRPLTESTGRHTVALRYDGHGRLAERTTPGGVVSAWHYDEHGLPASLTTAGRVVTFTHDPLGRETRRAFGPAGAPPLAFDAVFDPDGQLAEQRLDIAGRPTRHRAYTYRADGYPTAVTDSRDGRTELDLDAAGRVVERRTPGGAERYVYDAAGNQLHAGWPAGAETPAADAAGDRAYTGNTLRQAGRTHYTHDAAGRLVARRRTRLSRKPEHWAYEWNAEDQLTALTTPDGARWEYQYDALGRRVAKQRLAEDGVTVVERTEFVWSGTQLVEQHTVLGGSTEPDVRTWEYRGLRPLLQIDGQAEQDAVDREFYALVTDLVGAPEELLDEHGETVWSARGTLWGRAAPPEPDAPHTPLRFPGQYADAESGLHYNVHRYYDPDTARYLSSDPLGLKPAPNPHIYPHNPLIWADPLGLACTRMVDLYHGTFSAAADNIRTTGIDLSIGRAAGDFGTGGFYVTNNATQAQEWAARLAARRGGTAEVLHYRVPETELNRLSSLRFDSANSEWADFVLHHRGGGAMHDYDMVEGPLLLNPDDFVAGLAPPDAGGHQIAIFTPDAVDLFNRSLR</sequence>
<dbReference type="InterPro" id="IPR049082">
    <property type="entry name" value="T7SS_signal"/>
</dbReference>
<dbReference type="InterPro" id="IPR045351">
    <property type="entry name" value="DUF6531"/>
</dbReference>
<evidence type="ECO:0000256" key="1">
    <source>
        <dbReference type="SAM" id="Coils"/>
    </source>
</evidence>
<dbReference type="Pfam" id="PF05593">
    <property type="entry name" value="RHS_repeat"/>
    <property type="match status" value="9"/>
</dbReference>
<evidence type="ECO:0000259" key="5">
    <source>
        <dbReference type="Pfam" id="PF20148"/>
    </source>
</evidence>
<feature type="compositionally biased region" description="Basic and acidic residues" evidence="2">
    <location>
        <begin position="11"/>
        <end position="22"/>
    </location>
</feature>
<feature type="domain" description="Putative T7SS secretion signal" evidence="6">
    <location>
        <begin position="19"/>
        <end position="192"/>
    </location>
</feature>
<evidence type="ECO:0000256" key="2">
    <source>
        <dbReference type="SAM" id="MobiDB-lite"/>
    </source>
</evidence>
<proteinExistence type="predicted"/>
<dbReference type="NCBIfam" id="TIGR03696">
    <property type="entry name" value="Rhs_assc_core"/>
    <property type="match status" value="1"/>
</dbReference>
<dbReference type="EMBL" id="JAVREO010000005">
    <property type="protein sequence ID" value="MDT0266885.1"/>
    <property type="molecule type" value="Genomic_DNA"/>
</dbReference>
<evidence type="ECO:0000313" key="8">
    <source>
        <dbReference type="Proteomes" id="UP001183410"/>
    </source>
</evidence>
<dbReference type="InterPro" id="IPR022385">
    <property type="entry name" value="Rhs_assc_core"/>
</dbReference>
<dbReference type="Pfam" id="PF20148">
    <property type="entry name" value="DUF6531"/>
    <property type="match status" value="1"/>
</dbReference>
<dbReference type="InterPro" id="IPR025051">
    <property type="entry name" value="DUF3990"/>
</dbReference>
<dbReference type="Pfam" id="PF03527">
    <property type="entry name" value="RHS"/>
    <property type="match status" value="1"/>
</dbReference>
<dbReference type="Proteomes" id="UP001183410">
    <property type="component" value="Unassembled WGS sequence"/>
</dbReference>
<organism evidence="7 8">
    <name type="scientific">Streptomyces chisholmiae</name>
    <dbReference type="NCBI Taxonomy" id="3075540"/>
    <lineage>
        <taxon>Bacteria</taxon>
        <taxon>Bacillati</taxon>
        <taxon>Actinomycetota</taxon>
        <taxon>Actinomycetes</taxon>
        <taxon>Kitasatosporales</taxon>
        <taxon>Streptomycetaceae</taxon>
        <taxon>Streptomyces</taxon>
    </lineage>
</organism>
<keyword evidence="3" id="KW-1133">Transmembrane helix</keyword>
<feature type="region of interest" description="Disordered" evidence="2">
    <location>
        <begin position="1"/>
        <end position="22"/>
    </location>
</feature>
<evidence type="ECO:0000256" key="3">
    <source>
        <dbReference type="SAM" id="Phobius"/>
    </source>
</evidence>
<keyword evidence="3" id="KW-0812">Transmembrane</keyword>
<reference evidence="8" key="1">
    <citation type="submission" date="2023-07" db="EMBL/GenBank/DDBJ databases">
        <title>30 novel species of actinomycetes from the DSMZ collection.</title>
        <authorList>
            <person name="Nouioui I."/>
        </authorList>
    </citation>
    <scope>NUCLEOTIDE SEQUENCE [LARGE SCALE GENOMIC DNA]</scope>
    <source>
        <strain evidence="8">DSM 44915</strain>
    </source>
</reference>
<dbReference type="Gene3D" id="1.20.120.330">
    <property type="entry name" value="Nucleotidyltransferases domain 2"/>
    <property type="match status" value="1"/>
</dbReference>
<evidence type="ECO:0000313" key="7">
    <source>
        <dbReference type="EMBL" id="MDT0266885.1"/>
    </source>
</evidence>
<feature type="region of interest" description="Disordered" evidence="2">
    <location>
        <begin position="137"/>
        <end position="160"/>
    </location>
</feature>
<dbReference type="SUPFAM" id="SSF56399">
    <property type="entry name" value="ADP-ribosylation"/>
    <property type="match status" value="1"/>
</dbReference>
<dbReference type="Pfam" id="PF21725">
    <property type="entry name" value="T7SS_signal"/>
    <property type="match status" value="1"/>
</dbReference>
<evidence type="ECO:0000259" key="4">
    <source>
        <dbReference type="Pfam" id="PF03527"/>
    </source>
</evidence>
<dbReference type="Gene3D" id="2.180.10.10">
    <property type="entry name" value="RHS repeat-associated core"/>
    <property type="match status" value="3"/>
</dbReference>
<dbReference type="NCBIfam" id="TIGR01643">
    <property type="entry name" value="YD_repeat_2x"/>
    <property type="match status" value="11"/>
</dbReference>
<dbReference type="InterPro" id="IPR050708">
    <property type="entry name" value="T6SS_VgrG/RHS"/>
</dbReference>
<dbReference type="Pfam" id="PF13151">
    <property type="entry name" value="DUF3990"/>
    <property type="match status" value="1"/>
</dbReference>
<dbReference type="InterPro" id="IPR001826">
    <property type="entry name" value="RHS"/>
</dbReference>
<name>A0ABU2JPH9_9ACTN</name>
<dbReference type="Gene3D" id="3.90.175.10">
    <property type="entry name" value="Diphtheria Toxin, domain 1"/>
    <property type="match status" value="1"/>
</dbReference>
<accession>A0ABU2JPH9</accession>
<keyword evidence="1" id="KW-0175">Coiled coil</keyword>
<keyword evidence="8" id="KW-1185">Reference proteome</keyword>
<evidence type="ECO:0000259" key="6">
    <source>
        <dbReference type="Pfam" id="PF21725"/>
    </source>
</evidence>
<dbReference type="PANTHER" id="PTHR32305:SF15">
    <property type="entry name" value="PROTEIN RHSA-RELATED"/>
    <property type="match status" value="1"/>
</dbReference>
<feature type="transmembrane region" description="Helical" evidence="3">
    <location>
        <begin position="246"/>
        <end position="274"/>
    </location>
</feature>
<feature type="domain" description="DUF6531" evidence="5">
    <location>
        <begin position="352"/>
        <end position="423"/>
    </location>
</feature>
<comment type="caution">
    <text evidence="7">The sequence shown here is derived from an EMBL/GenBank/DDBJ whole genome shotgun (WGS) entry which is preliminary data.</text>
</comment>
<feature type="coiled-coil region" evidence="1">
    <location>
        <begin position="166"/>
        <end position="207"/>
    </location>
</feature>
<protein>
    <submittedName>
        <fullName evidence="7">RHS repeat-associated core domain-containing protein</fullName>
    </submittedName>
</protein>
<dbReference type="RefSeq" id="WP_311666922.1">
    <property type="nucleotide sequence ID" value="NZ_JAVREO010000005.1"/>
</dbReference>
<dbReference type="InterPro" id="IPR006530">
    <property type="entry name" value="YD"/>
</dbReference>
<keyword evidence="3" id="KW-0472">Membrane</keyword>